<keyword evidence="2" id="KW-0808">Transferase</keyword>
<dbReference type="InterPro" id="IPR043129">
    <property type="entry name" value="ATPase_NBD"/>
</dbReference>
<dbReference type="Gene3D" id="3.30.420.40">
    <property type="match status" value="4"/>
</dbReference>
<keyword evidence="2" id="KW-0418">Kinase</keyword>
<organism evidence="2 3">
    <name type="scientific">Leucobacter aridicollis</name>
    <dbReference type="NCBI Taxonomy" id="283878"/>
    <lineage>
        <taxon>Bacteria</taxon>
        <taxon>Bacillati</taxon>
        <taxon>Actinomycetota</taxon>
        <taxon>Actinomycetes</taxon>
        <taxon>Micrococcales</taxon>
        <taxon>Microbacteriaceae</taxon>
        <taxon>Leucobacter</taxon>
    </lineage>
</organism>
<dbReference type="CDD" id="cd23763">
    <property type="entry name" value="ASKHA_ATPase_ROK"/>
    <property type="match status" value="1"/>
</dbReference>
<sequence length="376" mass="38233">MAKTNPPSIAARVALQLRDSGPDSVNGIAAGLELSRTSVENVLGALTISGAVTRTTVTGAGVGRPSRLYAFDAAAGYVAGVDVGNASTRVVISNLSGAVIADHAGRGVGEFADGAAKLACVTGEVTAAFAAASLPLDALRAVGLSLPGIVNEAGLVLTSVVIPEWSGADIGGHLREALGAPVSVDNGVRLAAVAEHHLGAAQLVNDVLYVSVGNRIAMGLIVDGRPRRGAHNAAGDIGRLAFSGVDPVTGQIEWQSAGGAAEVFERARSGDDSAIAELHAFVEGFARSLATLILAIDPGKVVIGGGLSRAHEEFLLPLSAAVARHIRLPFEFPLVAARLGGEAAAHGALVHAFRRSAFEIYGIEEMGVPRITPVRN</sequence>
<dbReference type="SUPFAM" id="SSF46785">
    <property type="entry name" value="Winged helix' DNA-binding domain"/>
    <property type="match status" value="1"/>
</dbReference>
<dbReference type="Pfam" id="PF00480">
    <property type="entry name" value="ROK"/>
    <property type="match status" value="2"/>
</dbReference>
<dbReference type="RefSeq" id="WP_185986501.1">
    <property type="nucleotide sequence ID" value="NZ_BAAALZ010000002.1"/>
</dbReference>
<dbReference type="Proteomes" id="UP000586095">
    <property type="component" value="Unassembled WGS sequence"/>
</dbReference>
<dbReference type="InterPro" id="IPR036388">
    <property type="entry name" value="WH-like_DNA-bd_sf"/>
</dbReference>
<dbReference type="InterPro" id="IPR036390">
    <property type="entry name" value="WH_DNA-bd_sf"/>
</dbReference>
<accession>A0A852RD32</accession>
<dbReference type="PANTHER" id="PTHR18964:SF149">
    <property type="entry name" value="BIFUNCTIONAL UDP-N-ACETYLGLUCOSAMINE 2-EPIMERASE_N-ACETYLMANNOSAMINE KINASE"/>
    <property type="match status" value="1"/>
</dbReference>
<evidence type="ECO:0000313" key="3">
    <source>
        <dbReference type="Proteomes" id="UP000586095"/>
    </source>
</evidence>
<dbReference type="InterPro" id="IPR000600">
    <property type="entry name" value="ROK"/>
</dbReference>
<comment type="similarity">
    <text evidence="1">Belongs to the ROK (NagC/XylR) family.</text>
</comment>
<name>A0A852RD32_9MICO</name>
<proteinExistence type="inferred from homology"/>
<keyword evidence="3" id="KW-1185">Reference proteome</keyword>
<gene>
    <name evidence="2" type="ORF">BJ960_001037</name>
</gene>
<dbReference type="PANTHER" id="PTHR18964">
    <property type="entry name" value="ROK (REPRESSOR, ORF, KINASE) FAMILY"/>
    <property type="match status" value="1"/>
</dbReference>
<evidence type="ECO:0000256" key="1">
    <source>
        <dbReference type="ARBA" id="ARBA00006479"/>
    </source>
</evidence>
<reference evidence="2 3" key="1">
    <citation type="submission" date="2020-07" db="EMBL/GenBank/DDBJ databases">
        <title>Sequencing the genomes of 1000 actinobacteria strains.</title>
        <authorList>
            <person name="Klenk H.-P."/>
        </authorList>
    </citation>
    <scope>NUCLEOTIDE SEQUENCE [LARGE SCALE GENOMIC DNA]</scope>
    <source>
        <strain evidence="2 3">DSM 17380</strain>
    </source>
</reference>
<dbReference type="AlphaFoldDB" id="A0A852RD32"/>
<dbReference type="GO" id="GO:0016301">
    <property type="term" value="F:kinase activity"/>
    <property type="evidence" value="ECO:0007669"/>
    <property type="project" value="UniProtKB-KW"/>
</dbReference>
<dbReference type="SUPFAM" id="SSF53067">
    <property type="entry name" value="Actin-like ATPase domain"/>
    <property type="match status" value="1"/>
</dbReference>
<comment type="caution">
    <text evidence="2">The sequence shown here is derived from an EMBL/GenBank/DDBJ whole genome shotgun (WGS) entry which is preliminary data.</text>
</comment>
<protein>
    <submittedName>
        <fullName evidence="2">Putative NBD/HSP70 family sugar kinase</fullName>
    </submittedName>
</protein>
<dbReference type="Gene3D" id="1.10.10.10">
    <property type="entry name" value="Winged helix-like DNA-binding domain superfamily/Winged helix DNA-binding domain"/>
    <property type="match status" value="1"/>
</dbReference>
<dbReference type="EMBL" id="JACCBD010000001">
    <property type="protein sequence ID" value="NYD26234.1"/>
    <property type="molecule type" value="Genomic_DNA"/>
</dbReference>
<evidence type="ECO:0000313" key="2">
    <source>
        <dbReference type="EMBL" id="NYD26234.1"/>
    </source>
</evidence>